<dbReference type="Proteomes" id="UP000000709">
    <property type="component" value="Unassembled WGS sequence"/>
</dbReference>
<dbReference type="EMBL" id="GL996504">
    <property type="protein sequence ID" value="EGW31060.1"/>
    <property type="molecule type" value="Genomic_DNA"/>
</dbReference>
<evidence type="ECO:0000313" key="1">
    <source>
        <dbReference type="EMBL" id="EGW31060.1"/>
    </source>
</evidence>
<dbReference type="RefSeq" id="XP_007377093.1">
    <property type="nucleotide sequence ID" value="XM_007377031.1"/>
</dbReference>
<keyword evidence="2" id="KW-1185">Reference proteome</keyword>
<protein>
    <submittedName>
        <fullName evidence="1">Uncharacterized protein</fullName>
    </submittedName>
</protein>
<evidence type="ECO:0000313" key="2">
    <source>
        <dbReference type="Proteomes" id="UP000000709"/>
    </source>
</evidence>
<dbReference type="AlphaFoldDB" id="G3ASE2"/>
<proteinExistence type="predicted"/>
<reference evidence="1 2" key="1">
    <citation type="journal article" date="2011" name="Proc. Natl. Acad. Sci. U.S.A.">
        <title>Comparative genomics of xylose-fermenting fungi for enhanced biofuel production.</title>
        <authorList>
            <person name="Wohlbach D.J."/>
            <person name="Kuo A."/>
            <person name="Sato T.K."/>
            <person name="Potts K.M."/>
            <person name="Salamov A.A."/>
            <person name="LaButti K.M."/>
            <person name="Sun H."/>
            <person name="Clum A."/>
            <person name="Pangilinan J.L."/>
            <person name="Lindquist E.A."/>
            <person name="Lucas S."/>
            <person name="Lapidus A."/>
            <person name="Jin M."/>
            <person name="Gunawan C."/>
            <person name="Balan V."/>
            <person name="Dale B.E."/>
            <person name="Jeffries T.W."/>
            <person name="Zinkel R."/>
            <person name="Barry K.W."/>
            <person name="Grigoriev I.V."/>
            <person name="Gasch A.P."/>
        </authorList>
    </citation>
    <scope>NUCLEOTIDE SEQUENCE [LARGE SCALE GENOMIC DNA]</scope>
    <source>
        <strain evidence="2">NRRL Y-27907 / 11-Y1</strain>
    </source>
</reference>
<dbReference type="HOGENOM" id="CLU_2672680_0_0_1"/>
<name>G3ASE2_SPAPN</name>
<dbReference type="KEGG" id="spaa:SPAPADRAFT_62961"/>
<accession>G3ASE2</accession>
<organism evidence="2">
    <name type="scientific">Spathaspora passalidarum (strain NRRL Y-27907 / 11-Y1)</name>
    <dbReference type="NCBI Taxonomy" id="619300"/>
    <lineage>
        <taxon>Eukaryota</taxon>
        <taxon>Fungi</taxon>
        <taxon>Dikarya</taxon>
        <taxon>Ascomycota</taxon>
        <taxon>Saccharomycotina</taxon>
        <taxon>Pichiomycetes</taxon>
        <taxon>Debaryomycetaceae</taxon>
        <taxon>Spathaspora</taxon>
    </lineage>
</organism>
<dbReference type="InParanoid" id="G3ASE2"/>
<dbReference type="GeneID" id="18874537"/>
<gene>
    <name evidence="1" type="ORF">SPAPADRAFT_62961</name>
</gene>
<sequence>MSLLMQGSCYSSSFLVISLVISPKKKDQKRLSYLLYLTEKIIYSHDSPIATSYTLNYSILLSRRGITRTGNEKIT</sequence>